<comment type="caution">
    <text evidence="1">The sequence shown here is derived from an EMBL/GenBank/DDBJ whole genome shotgun (WGS) entry which is preliminary data.</text>
</comment>
<sequence length="75" mass="8594">MSIPEYYEEVIIDSNSVPIVLSIWKSKREDPSIIFFPGTMTHPLFYEEFLNLLSLNGFNVIGVHLVCHGKSPRVK</sequence>
<evidence type="ECO:0000313" key="1">
    <source>
        <dbReference type="EMBL" id="MFL0196533.1"/>
    </source>
</evidence>
<evidence type="ECO:0000313" key="2">
    <source>
        <dbReference type="Proteomes" id="UP001623660"/>
    </source>
</evidence>
<dbReference type="EMBL" id="JBJHZX010000019">
    <property type="protein sequence ID" value="MFL0196533.1"/>
    <property type="molecule type" value="Genomic_DNA"/>
</dbReference>
<name>A0ABW8SLL9_9CLOT</name>
<dbReference type="RefSeq" id="WP_406792644.1">
    <property type="nucleotide sequence ID" value="NZ_JBJHZX010000019.1"/>
</dbReference>
<dbReference type="Gene3D" id="3.40.50.1820">
    <property type="entry name" value="alpha/beta hydrolase"/>
    <property type="match status" value="1"/>
</dbReference>
<accession>A0ABW8SLL9</accession>
<gene>
    <name evidence="1" type="ORF">ACJDU8_13350</name>
</gene>
<evidence type="ECO:0008006" key="3">
    <source>
        <dbReference type="Google" id="ProtNLM"/>
    </source>
</evidence>
<keyword evidence="2" id="KW-1185">Reference proteome</keyword>
<dbReference type="Proteomes" id="UP001623660">
    <property type="component" value="Unassembled WGS sequence"/>
</dbReference>
<dbReference type="SUPFAM" id="SSF53474">
    <property type="entry name" value="alpha/beta-Hydrolases"/>
    <property type="match status" value="1"/>
</dbReference>
<proteinExistence type="predicted"/>
<protein>
    <recommendedName>
        <fullName evidence="3">Alpha/beta hydrolase</fullName>
    </recommendedName>
</protein>
<organism evidence="1 2">
    <name type="scientific">Candidatus Clostridium eludens</name>
    <dbReference type="NCBI Taxonomy" id="3381663"/>
    <lineage>
        <taxon>Bacteria</taxon>
        <taxon>Bacillati</taxon>
        <taxon>Bacillota</taxon>
        <taxon>Clostridia</taxon>
        <taxon>Eubacteriales</taxon>
        <taxon>Clostridiaceae</taxon>
        <taxon>Clostridium</taxon>
    </lineage>
</organism>
<reference evidence="1 2" key="1">
    <citation type="submission" date="2024-11" db="EMBL/GenBank/DDBJ databases">
        <authorList>
            <person name="Heng Y.C."/>
            <person name="Lim A.C.H."/>
            <person name="Lee J.K.Y."/>
            <person name="Kittelmann S."/>
        </authorList>
    </citation>
    <scope>NUCLEOTIDE SEQUENCE [LARGE SCALE GENOMIC DNA]</scope>
    <source>
        <strain evidence="1 2">WILCCON 0269</strain>
    </source>
</reference>
<dbReference type="InterPro" id="IPR029058">
    <property type="entry name" value="AB_hydrolase_fold"/>
</dbReference>